<feature type="transmembrane region" description="Helical" evidence="1">
    <location>
        <begin position="124"/>
        <end position="141"/>
    </location>
</feature>
<feature type="transmembrane region" description="Helical" evidence="1">
    <location>
        <begin position="100"/>
        <end position="118"/>
    </location>
</feature>
<protein>
    <submittedName>
        <fullName evidence="2">Uncharacterized protein</fullName>
    </submittedName>
</protein>
<evidence type="ECO:0000313" key="2">
    <source>
        <dbReference type="EMBL" id="MBB5174027.1"/>
    </source>
</evidence>
<feature type="transmembrane region" description="Helical" evidence="1">
    <location>
        <begin position="223"/>
        <end position="240"/>
    </location>
</feature>
<keyword evidence="3" id="KW-1185">Reference proteome</keyword>
<feature type="transmembrane region" description="Helical" evidence="1">
    <location>
        <begin position="162"/>
        <end position="180"/>
    </location>
</feature>
<proteinExistence type="predicted"/>
<accession>A0A840QRW4</accession>
<organism evidence="2 3">
    <name type="scientific">Texcoconibacillus texcoconensis</name>
    <dbReference type="NCBI Taxonomy" id="1095777"/>
    <lineage>
        <taxon>Bacteria</taxon>
        <taxon>Bacillati</taxon>
        <taxon>Bacillota</taxon>
        <taxon>Bacilli</taxon>
        <taxon>Bacillales</taxon>
        <taxon>Bacillaceae</taxon>
        <taxon>Texcoconibacillus</taxon>
    </lineage>
</organism>
<keyword evidence="1" id="KW-0812">Transmembrane</keyword>
<feature type="transmembrane region" description="Helical" evidence="1">
    <location>
        <begin position="200"/>
        <end position="218"/>
    </location>
</feature>
<keyword evidence="1" id="KW-1133">Transmembrane helix</keyword>
<dbReference type="EMBL" id="JACHHB010000009">
    <property type="protein sequence ID" value="MBB5174027.1"/>
    <property type="molecule type" value="Genomic_DNA"/>
</dbReference>
<dbReference type="Proteomes" id="UP000551878">
    <property type="component" value="Unassembled WGS sequence"/>
</dbReference>
<dbReference type="AlphaFoldDB" id="A0A840QRW4"/>
<name>A0A840QRW4_9BACI</name>
<keyword evidence="1" id="KW-0472">Membrane</keyword>
<feature type="transmembrane region" description="Helical" evidence="1">
    <location>
        <begin position="74"/>
        <end position="93"/>
    </location>
</feature>
<sequence>MKNRIIYLTIPVISIIIILFTIRHTKKEHKKFLLPLFFALSGLNYIFESFVLVIGQGYEYKPKLLKNAYFDNVLGSVASQLFIVPATGTLVSILNLKYRWSLLISIILTTIELLFVKLKIFKQYWWSAAFTTIGILVFHAISKYWVKQLTEESNKSIRNMTVFLSILVSYITLNFLHVSFLKTGLFNIRLYKNPYRSHVAIATVYSLLFSAFISMSLLIKKGYIYLFAISSFLVLEIILIKNKAITVYNKLIYVLSPLTKLISIGTGRYVLKLLHSNEFHNR</sequence>
<comment type="caution">
    <text evidence="2">The sequence shown here is derived from an EMBL/GenBank/DDBJ whole genome shotgun (WGS) entry which is preliminary data.</text>
</comment>
<dbReference type="RefSeq" id="WP_184664455.1">
    <property type="nucleotide sequence ID" value="NZ_JACHHB010000009.1"/>
</dbReference>
<evidence type="ECO:0000256" key="1">
    <source>
        <dbReference type="SAM" id="Phobius"/>
    </source>
</evidence>
<evidence type="ECO:0000313" key="3">
    <source>
        <dbReference type="Proteomes" id="UP000551878"/>
    </source>
</evidence>
<reference evidence="2 3" key="1">
    <citation type="submission" date="2020-08" db="EMBL/GenBank/DDBJ databases">
        <title>Genomic Encyclopedia of Type Strains, Phase IV (KMG-IV): sequencing the most valuable type-strain genomes for metagenomic binning, comparative biology and taxonomic classification.</title>
        <authorList>
            <person name="Goeker M."/>
        </authorList>
    </citation>
    <scope>NUCLEOTIDE SEQUENCE [LARGE SCALE GENOMIC DNA]</scope>
    <source>
        <strain evidence="2 3">DSM 24696</strain>
    </source>
</reference>
<gene>
    <name evidence="2" type="ORF">HNQ41_002217</name>
</gene>
<feature type="transmembrane region" description="Helical" evidence="1">
    <location>
        <begin position="6"/>
        <end position="22"/>
    </location>
</feature>
<feature type="transmembrane region" description="Helical" evidence="1">
    <location>
        <begin position="34"/>
        <end position="54"/>
    </location>
</feature>